<keyword evidence="2" id="KW-1185">Reference proteome</keyword>
<dbReference type="KEGG" id="gjf:M493_16595"/>
<dbReference type="HOGENOM" id="CLU_3184154_0_0_9"/>
<evidence type="ECO:0000313" key="2">
    <source>
        <dbReference type="Proteomes" id="UP000015500"/>
    </source>
</evidence>
<gene>
    <name evidence="1" type="ORF">M493_16595</name>
</gene>
<dbReference type="PATRIC" id="fig|1345697.3.peg.3268"/>
<organism evidence="1 2">
    <name type="scientific">Geobacillus genomosp. 3</name>
    <dbReference type="NCBI Taxonomy" id="1921421"/>
    <lineage>
        <taxon>Bacteria</taxon>
        <taxon>Bacillati</taxon>
        <taxon>Bacillota</taxon>
        <taxon>Bacilli</taxon>
        <taxon>Bacillales</taxon>
        <taxon>Anoxybacillaceae</taxon>
        <taxon>Geobacillus</taxon>
    </lineage>
</organism>
<dbReference type="AlphaFoldDB" id="S6A3Y8"/>
<dbReference type="STRING" id="1921421.M493_16595"/>
<proteinExistence type="predicted"/>
<dbReference type="RefSeq" id="WP_020961318.1">
    <property type="nucleotide sequence ID" value="NC_022080.4"/>
</dbReference>
<name>S6A3Y8_GEOG3</name>
<protein>
    <submittedName>
        <fullName evidence="1">TnpR resolvase</fullName>
    </submittedName>
</protein>
<accession>S6A3Y8</accession>
<reference evidence="1 2" key="1">
    <citation type="journal article" date="2014" name="Genome Announc.">
        <title>Complete Genome Sequence of the Thermophilic Polychlorinated Biphenyl Degrader Geobacillus sp. Strain JF8 (NBRC 109937).</title>
        <authorList>
            <person name="Shintani M."/>
            <person name="Ohtsubo Y."/>
            <person name="Fukuda K."/>
            <person name="Hosoyama A."/>
            <person name="Ohji S."/>
            <person name="Yamazoe A."/>
            <person name="Fujita N."/>
            <person name="Nagata Y."/>
            <person name="Tsuda M."/>
            <person name="Hatta T."/>
            <person name="Kimbara K."/>
        </authorList>
    </citation>
    <scope>NUCLEOTIDE SEQUENCE [LARGE SCALE GENOMIC DNA]</scope>
    <source>
        <strain evidence="1 2">JF8</strain>
    </source>
</reference>
<dbReference type="Proteomes" id="UP000015500">
    <property type="component" value="Chromosome"/>
</dbReference>
<dbReference type="EMBL" id="CP006254">
    <property type="protein sequence ID" value="AGT33531.1"/>
    <property type="molecule type" value="Genomic_DNA"/>
</dbReference>
<sequence length="46" mass="5332">MADVQRLVEWLQRRHVRASLVKPRVSLPSYQQWLEVNGKGMDGCHG</sequence>
<evidence type="ECO:0000313" key="1">
    <source>
        <dbReference type="EMBL" id="AGT33531.1"/>
    </source>
</evidence>